<reference evidence="1 2" key="1">
    <citation type="submission" date="2017-05" db="EMBL/GenBank/DDBJ databases">
        <title>Full genome sequence of Pseudorhodoplanes sinuspersici.</title>
        <authorList>
            <person name="Dastgheib S.M.M."/>
            <person name="Shavandi M."/>
            <person name="Tirandaz H."/>
        </authorList>
    </citation>
    <scope>NUCLEOTIDE SEQUENCE [LARGE SCALE GENOMIC DNA]</scope>
    <source>
        <strain evidence="1 2">RIPI110</strain>
    </source>
</reference>
<protein>
    <submittedName>
        <fullName evidence="1">Uncharacterized protein</fullName>
    </submittedName>
</protein>
<dbReference type="STRING" id="1235591.CAK95_24315"/>
<sequence>MRIDFASPQSVIAGINARDAEIDRLRAALRLGCGAAINSLPPGQREWSPESGIGAMLKALGCEATVYGDDVRAALGSNEQTTTEK</sequence>
<gene>
    <name evidence="1" type="ORF">CAK95_24315</name>
</gene>
<proteinExistence type="predicted"/>
<name>A0A1W6ZWU1_9HYPH</name>
<dbReference type="Proteomes" id="UP000194137">
    <property type="component" value="Chromosome"/>
</dbReference>
<dbReference type="AlphaFoldDB" id="A0A1W6ZWU1"/>
<dbReference type="KEGG" id="psin:CAK95_24315"/>
<dbReference type="RefSeq" id="WP_086090264.1">
    <property type="nucleotide sequence ID" value="NZ_CP021112.1"/>
</dbReference>
<keyword evidence="2" id="KW-1185">Reference proteome</keyword>
<evidence type="ECO:0000313" key="2">
    <source>
        <dbReference type="Proteomes" id="UP000194137"/>
    </source>
</evidence>
<dbReference type="EMBL" id="CP021112">
    <property type="protein sequence ID" value="ARQ01869.1"/>
    <property type="molecule type" value="Genomic_DNA"/>
</dbReference>
<organism evidence="1 2">
    <name type="scientific">Pseudorhodoplanes sinuspersici</name>
    <dbReference type="NCBI Taxonomy" id="1235591"/>
    <lineage>
        <taxon>Bacteria</taxon>
        <taxon>Pseudomonadati</taxon>
        <taxon>Pseudomonadota</taxon>
        <taxon>Alphaproteobacteria</taxon>
        <taxon>Hyphomicrobiales</taxon>
        <taxon>Pseudorhodoplanes</taxon>
    </lineage>
</organism>
<accession>A0A1W6ZWU1</accession>
<evidence type="ECO:0000313" key="1">
    <source>
        <dbReference type="EMBL" id="ARQ01869.1"/>
    </source>
</evidence>